<dbReference type="AlphaFoldDB" id="A0A1J1HRN2"/>
<proteinExistence type="predicted"/>
<organism evidence="1 2">
    <name type="scientific">Clunio marinus</name>
    <dbReference type="NCBI Taxonomy" id="568069"/>
    <lineage>
        <taxon>Eukaryota</taxon>
        <taxon>Metazoa</taxon>
        <taxon>Ecdysozoa</taxon>
        <taxon>Arthropoda</taxon>
        <taxon>Hexapoda</taxon>
        <taxon>Insecta</taxon>
        <taxon>Pterygota</taxon>
        <taxon>Neoptera</taxon>
        <taxon>Endopterygota</taxon>
        <taxon>Diptera</taxon>
        <taxon>Nematocera</taxon>
        <taxon>Chironomoidea</taxon>
        <taxon>Chironomidae</taxon>
        <taxon>Clunio</taxon>
    </lineage>
</organism>
<dbReference type="Proteomes" id="UP000183832">
    <property type="component" value="Unassembled WGS sequence"/>
</dbReference>
<protein>
    <submittedName>
        <fullName evidence="1">CLUMA_CG002895, isoform A</fullName>
    </submittedName>
</protein>
<keyword evidence="2" id="KW-1185">Reference proteome</keyword>
<dbReference type="EMBL" id="CVRI01000011">
    <property type="protein sequence ID" value="CRK89134.1"/>
    <property type="molecule type" value="Genomic_DNA"/>
</dbReference>
<reference evidence="1 2" key="1">
    <citation type="submission" date="2015-04" db="EMBL/GenBank/DDBJ databases">
        <authorList>
            <person name="Syromyatnikov M.Y."/>
            <person name="Popov V.N."/>
        </authorList>
    </citation>
    <scope>NUCLEOTIDE SEQUENCE [LARGE SCALE GENOMIC DNA]</scope>
</reference>
<name>A0A1J1HRN2_9DIPT</name>
<accession>A0A1J1HRN2</accession>
<evidence type="ECO:0000313" key="1">
    <source>
        <dbReference type="EMBL" id="CRK89134.1"/>
    </source>
</evidence>
<sequence>MKLRFPDIYGSLKSAMRTSSRELNYENVNITTMIKNKYFGLVSGEIKKQFKQQWSLILVPLKA</sequence>
<evidence type="ECO:0000313" key="2">
    <source>
        <dbReference type="Proteomes" id="UP000183832"/>
    </source>
</evidence>
<gene>
    <name evidence="1" type="ORF">CLUMA_CG002895</name>
</gene>